<reference evidence="1 2" key="2">
    <citation type="submission" date="2024-10" db="EMBL/GenBank/DDBJ databases">
        <authorList>
            <person name="Ryan C."/>
        </authorList>
    </citation>
    <scope>NUCLEOTIDE SEQUENCE [LARGE SCALE GENOMIC DNA]</scope>
</reference>
<gene>
    <name evidence="1" type="ORF">URODEC1_LOCUS99001</name>
</gene>
<dbReference type="AlphaFoldDB" id="A0ABC9EV79"/>
<accession>A0ABC9EV79</accession>
<dbReference type="Proteomes" id="UP001497457">
    <property type="component" value="Chromosome 5rd"/>
</dbReference>
<proteinExistence type="predicted"/>
<name>A0ABC9EV79_9POAL</name>
<sequence length="216" mass="22763">MAFAGVLPGVLSSAAGTGGLSAALRLVASPRAARALPAKMHFPNPKLRDLAAPRASSARQAAASRGARVITSAAAPFADLRARICSPAAAIHAGFGVVPHYSFVVLKPPTPSMRTPTLMVAYCTGEETGACLGDPEPSPSFFQKLSIFWTNALLWGAKHIPGTILLGLCVWIGLLNLKGENTALDVVSVCEKAYKVYKLLSKALPIIVDFIRIFIR</sequence>
<reference evidence="2" key="1">
    <citation type="submission" date="2024-06" db="EMBL/GenBank/DDBJ databases">
        <authorList>
            <person name="Ryan C."/>
        </authorList>
    </citation>
    <scope>NUCLEOTIDE SEQUENCE [LARGE SCALE GENOMIC DNA]</scope>
</reference>
<dbReference type="EMBL" id="OZ075115">
    <property type="protein sequence ID" value="CAL5063627.1"/>
    <property type="molecule type" value="Genomic_DNA"/>
</dbReference>
<organism evidence="1 2">
    <name type="scientific">Urochloa decumbens</name>
    <dbReference type="NCBI Taxonomy" id="240449"/>
    <lineage>
        <taxon>Eukaryota</taxon>
        <taxon>Viridiplantae</taxon>
        <taxon>Streptophyta</taxon>
        <taxon>Embryophyta</taxon>
        <taxon>Tracheophyta</taxon>
        <taxon>Spermatophyta</taxon>
        <taxon>Magnoliopsida</taxon>
        <taxon>Liliopsida</taxon>
        <taxon>Poales</taxon>
        <taxon>Poaceae</taxon>
        <taxon>PACMAD clade</taxon>
        <taxon>Panicoideae</taxon>
        <taxon>Panicodae</taxon>
        <taxon>Paniceae</taxon>
        <taxon>Melinidinae</taxon>
        <taxon>Urochloa</taxon>
    </lineage>
</organism>
<keyword evidence="2" id="KW-1185">Reference proteome</keyword>
<evidence type="ECO:0000313" key="1">
    <source>
        <dbReference type="EMBL" id="CAL5063627.1"/>
    </source>
</evidence>
<evidence type="ECO:0000313" key="2">
    <source>
        <dbReference type="Proteomes" id="UP001497457"/>
    </source>
</evidence>
<protein>
    <submittedName>
        <fullName evidence="1">Uncharacterized protein</fullName>
    </submittedName>
</protein>